<dbReference type="Proteomes" id="UP000663852">
    <property type="component" value="Unassembled WGS sequence"/>
</dbReference>
<protein>
    <submittedName>
        <fullName evidence="3">Uncharacterized protein</fullName>
    </submittedName>
</protein>
<accession>A0A814EJV6</accession>
<name>A0A814EJV6_ADIRI</name>
<sequence>MSRSAFLKTNEISTATADRRFQHDLISSNRSNEILPIALQSSTNKSMIRTSRRIQRNLRDKRRSTGIRPDEVSLASTSTEDSANENEVEDEEDNNSTYAASTNDTYDHNRNLSSSKAVFTVGRIQSSLESISIPRTDPYMITSSPTSNIYSNTATTTKIFRPQEFIIRRVEKQPTGDDASVIKCRQLEERIRSLESLLLDKDSIIYDLQRKLENANRDLADTEQQIYLLHQDKLTLIKTIATLQDDDPSPGDLSNCSNFLARN</sequence>
<evidence type="ECO:0000256" key="1">
    <source>
        <dbReference type="SAM" id="Coils"/>
    </source>
</evidence>
<evidence type="ECO:0000256" key="2">
    <source>
        <dbReference type="SAM" id="MobiDB-lite"/>
    </source>
</evidence>
<feature type="coiled-coil region" evidence="1">
    <location>
        <begin position="205"/>
        <end position="232"/>
    </location>
</feature>
<gene>
    <name evidence="3" type="ORF">EDS130_LOCUS13188</name>
</gene>
<organism evidence="3 4">
    <name type="scientific">Adineta ricciae</name>
    <name type="common">Rotifer</name>
    <dbReference type="NCBI Taxonomy" id="249248"/>
    <lineage>
        <taxon>Eukaryota</taxon>
        <taxon>Metazoa</taxon>
        <taxon>Spiralia</taxon>
        <taxon>Gnathifera</taxon>
        <taxon>Rotifera</taxon>
        <taxon>Eurotatoria</taxon>
        <taxon>Bdelloidea</taxon>
        <taxon>Adinetida</taxon>
        <taxon>Adinetidae</taxon>
        <taxon>Adineta</taxon>
    </lineage>
</organism>
<proteinExistence type="predicted"/>
<feature type="compositionally biased region" description="Basic residues" evidence="2">
    <location>
        <begin position="56"/>
        <end position="65"/>
    </location>
</feature>
<feature type="compositionally biased region" description="Acidic residues" evidence="2">
    <location>
        <begin position="82"/>
        <end position="94"/>
    </location>
</feature>
<dbReference type="EMBL" id="CAJNOJ010000051">
    <property type="protein sequence ID" value="CAF0967269.1"/>
    <property type="molecule type" value="Genomic_DNA"/>
</dbReference>
<evidence type="ECO:0000313" key="3">
    <source>
        <dbReference type="EMBL" id="CAF0967269.1"/>
    </source>
</evidence>
<comment type="caution">
    <text evidence="3">The sequence shown here is derived from an EMBL/GenBank/DDBJ whole genome shotgun (WGS) entry which is preliminary data.</text>
</comment>
<dbReference type="AlphaFoldDB" id="A0A814EJV6"/>
<feature type="region of interest" description="Disordered" evidence="2">
    <location>
        <begin position="56"/>
        <end position="110"/>
    </location>
</feature>
<evidence type="ECO:0000313" key="4">
    <source>
        <dbReference type="Proteomes" id="UP000663852"/>
    </source>
</evidence>
<keyword evidence="1" id="KW-0175">Coiled coil</keyword>
<dbReference type="OrthoDB" id="10045401at2759"/>
<reference evidence="3" key="1">
    <citation type="submission" date="2021-02" db="EMBL/GenBank/DDBJ databases">
        <authorList>
            <person name="Nowell W R."/>
        </authorList>
    </citation>
    <scope>NUCLEOTIDE SEQUENCE</scope>
</reference>